<feature type="compositionally biased region" description="Polar residues" evidence="4">
    <location>
        <begin position="167"/>
        <end position="177"/>
    </location>
</feature>
<keyword evidence="3" id="KW-0539">Nucleus</keyword>
<proteinExistence type="predicted"/>
<dbReference type="PANTHER" id="PTHR14455:SF0">
    <property type="entry name" value="S100P-BINDING PROTEIN"/>
    <property type="match status" value="1"/>
</dbReference>
<dbReference type="GO" id="GO:0048306">
    <property type="term" value="F:calcium-dependent protein binding"/>
    <property type="evidence" value="ECO:0007669"/>
    <property type="project" value="InterPro"/>
</dbReference>
<evidence type="ECO:0000256" key="4">
    <source>
        <dbReference type="SAM" id="MobiDB-lite"/>
    </source>
</evidence>
<dbReference type="PANTHER" id="PTHR14455">
    <property type="entry name" value="ASKOPOS"/>
    <property type="match status" value="1"/>
</dbReference>
<keyword evidence="6" id="KW-1185">Reference proteome</keyword>
<dbReference type="AlphaFoldDB" id="A0A3P8XC53"/>
<dbReference type="Pfam" id="PF15427">
    <property type="entry name" value="S100PBPR"/>
    <property type="match status" value="1"/>
</dbReference>
<reference evidence="5" key="2">
    <citation type="submission" date="2020-02" db="EMBL/GenBank/DDBJ databases">
        <title>Esox lucius (northern pike) genome, fEsoLuc1, primary haplotype.</title>
        <authorList>
            <person name="Myers G."/>
            <person name="Karagic N."/>
            <person name="Meyer A."/>
            <person name="Pippel M."/>
            <person name="Reichard M."/>
            <person name="Winkler S."/>
            <person name="Tracey A."/>
            <person name="Sims Y."/>
            <person name="Howe K."/>
            <person name="Rhie A."/>
            <person name="Formenti G."/>
            <person name="Durbin R."/>
            <person name="Fedrigo O."/>
            <person name="Jarvis E.D."/>
        </authorList>
    </citation>
    <scope>NUCLEOTIDE SEQUENCE [LARGE SCALE GENOMIC DNA]</scope>
</reference>
<dbReference type="GeneTree" id="ENSGT01140000282706"/>
<dbReference type="Bgee" id="ENSELUG00000003575">
    <property type="expression patterns" value="Expressed in ovary and 2 other cell types or tissues"/>
</dbReference>
<evidence type="ECO:0000256" key="3">
    <source>
        <dbReference type="ARBA" id="ARBA00023242"/>
    </source>
</evidence>
<reference evidence="5" key="3">
    <citation type="submission" date="2025-08" db="UniProtKB">
        <authorList>
            <consortium name="Ensembl"/>
        </authorList>
    </citation>
    <scope>IDENTIFICATION</scope>
</reference>
<comment type="subcellular location">
    <subcellularLocation>
        <location evidence="1">Nucleus</location>
    </subcellularLocation>
</comment>
<reference evidence="5" key="4">
    <citation type="submission" date="2025-09" db="UniProtKB">
        <authorList>
            <consortium name="Ensembl"/>
        </authorList>
    </citation>
    <scope>IDENTIFICATION</scope>
</reference>
<dbReference type="RefSeq" id="XP_010877558.2">
    <property type="nucleotide sequence ID" value="XM_010879256.4"/>
</dbReference>
<dbReference type="RefSeq" id="XP_010877556.2">
    <property type="nucleotide sequence ID" value="XM_010879254.4"/>
</dbReference>
<evidence type="ECO:0000256" key="2">
    <source>
        <dbReference type="ARBA" id="ARBA00020595"/>
    </source>
</evidence>
<evidence type="ECO:0000313" key="6">
    <source>
        <dbReference type="Proteomes" id="UP000265140"/>
    </source>
</evidence>
<name>A0A3P8XC53_ESOLU</name>
<dbReference type="GeneID" id="105015825"/>
<dbReference type="OrthoDB" id="8945510at2759"/>
<dbReference type="Proteomes" id="UP000265140">
    <property type="component" value="Chromosome 15"/>
</dbReference>
<dbReference type="KEGG" id="els:105015825"/>
<dbReference type="OMA" id="PDLGCFV"/>
<accession>A0A3P8XC53</accession>
<dbReference type="InParanoid" id="A0A3P8XC53"/>
<feature type="region of interest" description="Disordered" evidence="4">
    <location>
        <begin position="1"/>
        <end position="30"/>
    </location>
</feature>
<feature type="region of interest" description="Disordered" evidence="4">
    <location>
        <begin position="149"/>
        <end position="177"/>
    </location>
</feature>
<feature type="region of interest" description="Disordered" evidence="4">
    <location>
        <begin position="449"/>
        <end position="476"/>
    </location>
</feature>
<reference evidence="6" key="1">
    <citation type="journal article" date="2014" name="PLoS ONE">
        <title>The genome and linkage map of the northern pike (Esox lucius): conserved synteny revealed between the salmonid sister group and the Neoteleostei.</title>
        <authorList>
            <person name="Rondeau E.B."/>
            <person name="Minkley D.R."/>
            <person name="Leong J.S."/>
            <person name="Messmer A.M."/>
            <person name="Jantzen J.R."/>
            <person name="von Schalburg K.R."/>
            <person name="Lemon C."/>
            <person name="Bird N.H."/>
            <person name="Koop B.F."/>
        </authorList>
    </citation>
    <scope>NUCLEOTIDE SEQUENCE</scope>
</reference>
<dbReference type="Ensembl" id="ENSELUT00000016103.3">
    <property type="protein sequence ID" value="ENSELUP00000002210.2"/>
    <property type="gene ID" value="ENSELUG00000003575.3"/>
</dbReference>
<dbReference type="RefSeq" id="XP_010877557.2">
    <property type="nucleotide sequence ID" value="XM_010879255.4"/>
</dbReference>
<organism evidence="5 6">
    <name type="scientific">Esox lucius</name>
    <name type="common">Northern pike</name>
    <dbReference type="NCBI Taxonomy" id="8010"/>
    <lineage>
        <taxon>Eukaryota</taxon>
        <taxon>Metazoa</taxon>
        <taxon>Chordata</taxon>
        <taxon>Craniata</taxon>
        <taxon>Vertebrata</taxon>
        <taxon>Euteleostomi</taxon>
        <taxon>Actinopterygii</taxon>
        <taxon>Neopterygii</taxon>
        <taxon>Teleostei</taxon>
        <taxon>Protacanthopterygii</taxon>
        <taxon>Esociformes</taxon>
        <taxon>Esocidae</taxon>
        <taxon>Esox</taxon>
    </lineage>
</organism>
<evidence type="ECO:0000313" key="5">
    <source>
        <dbReference type="Ensembl" id="ENSELUP00000002210.2"/>
    </source>
</evidence>
<evidence type="ECO:0000256" key="1">
    <source>
        <dbReference type="ARBA" id="ARBA00004123"/>
    </source>
</evidence>
<dbReference type="STRING" id="8010.ENSELUP00000002210"/>
<dbReference type="InterPro" id="IPR026097">
    <property type="entry name" value="S100PBP"/>
</dbReference>
<dbReference type="GO" id="GO:0005634">
    <property type="term" value="C:nucleus"/>
    <property type="evidence" value="ECO:0007669"/>
    <property type="project" value="UniProtKB-SubCell"/>
</dbReference>
<feature type="region of interest" description="Disordered" evidence="4">
    <location>
        <begin position="240"/>
        <end position="276"/>
    </location>
</feature>
<feature type="compositionally biased region" description="Basic and acidic residues" evidence="4">
    <location>
        <begin position="257"/>
        <end position="276"/>
    </location>
</feature>
<sequence>MELPNQPLKTAFNRLSTDEPSQDYDDNNNNRFSHPKLLSGCSRTITCEKDMVSPGSSRYSWNSPNPFNNLKIEIENNNALTSHKRRSDDSCLDDTYETPFKKLCRPNDFVSPDLACVLDSYNLPDVATVYSTTDPQNVPCTVDNTVKVQSEPTKKADSRRCVAAPRSSPSSDTTDAWTTSISHENDEVTMDLRPVFDFDVDDLMCLSPFDSDRGSDDDFEAVADKGLTKSLLAYNATQDQVTKGGNKGQEGNGEAIVGEREQDKDKLSQQEKEGGVRRRGCEALQRSYVGLGEGQPLCSGFPKPSGGLAMVSQLCQSFTQEDVCYGLFGAPLVPEVGAEDALEGAAGEGWHIGAPILESSVCHGDALEVNATCEGNALKLGEKGGLDTEEVTVETSYETTMPLNVQVRSVVVVPSVEQCTRKPSVHPTTLPEHKTVYGPNAVKNTAVQPQQNSIKKGSVQKVTKPVQASSTSSDRKAKTICTQQIVPRPVVFDKEEDWQREKRLYVSSVTRHMRENSGAGVMTELVNLMNHVADQGPGTNSRQWQHPSDLTRRNYQKRFGNDSTIYTLDQWQNRNYKNHRRFAKVPRTFERSPVL</sequence>
<protein>
    <recommendedName>
        <fullName evidence="2">S100P-binding protein</fullName>
    </recommendedName>
</protein>